<organism evidence="2">
    <name type="scientific">Mizuhopecten yessoensis</name>
    <name type="common">Japanese scallop</name>
    <name type="synonym">Patinopecten yessoensis</name>
    <dbReference type="NCBI Taxonomy" id="6573"/>
    <lineage>
        <taxon>Eukaryota</taxon>
        <taxon>Metazoa</taxon>
        <taxon>Spiralia</taxon>
        <taxon>Lophotrochozoa</taxon>
        <taxon>Mollusca</taxon>
        <taxon>Bivalvia</taxon>
        <taxon>Autobranchia</taxon>
        <taxon>Pteriomorphia</taxon>
        <taxon>Pectinida</taxon>
        <taxon>Pectinoidea</taxon>
        <taxon>Pectinidae</taxon>
        <taxon>Mizuhopecten</taxon>
    </lineage>
</organism>
<name>A0A346GAV3_MIZYE</name>
<accession>A0A346GAV3</accession>
<dbReference type="EMBL" id="MH045238">
    <property type="protein sequence ID" value="AXN93506.1"/>
    <property type="molecule type" value="mRNA"/>
</dbReference>
<sequence>MTVIVLLFCSILMSSVLLSNANWYGKRGSEVDDAFQRYLEGRLVKSIGSRHSDDREILFKISKLLQEWQLKNKANEVAEVTSYDRK</sequence>
<feature type="signal peptide" evidence="1">
    <location>
        <begin position="1"/>
        <end position="21"/>
    </location>
</feature>
<keyword evidence="1" id="KW-0732">Signal</keyword>
<reference evidence="2" key="1">
    <citation type="submission" date="2018-03" db="EMBL/GenBank/DDBJ databases">
        <title>Identification and characterization of neuropeptides by transcriptome and proteome analyses in a bivalve mollusc Patinopecten yessoensis.</title>
        <authorList>
            <person name="Zhang M."/>
            <person name="Wang Y."/>
            <person name="Li Y."/>
            <person name="Li W."/>
            <person name="Li R."/>
            <person name="Xie X."/>
            <person name="Wang S."/>
            <person name="Hu X."/>
            <person name="Zhang L."/>
            <person name="Bao Z."/>
        </authorList>
    </citation>
    <scope>NUCLEOTIDE SEQUENCE</scope>
    <source>
        <tissue evidence="2">Ganglion</tissue>
    </source>
</reference>
<feature type="chain" id="PRO_5016650417" evidence="1">
    <location>
        <begin position="22"/>
        <end position="86"/>
    </location>
</feature>
<proteinExistence type="evidence at transcript level"/>
<evidence type="ECO:0000256" key="1">
    <source>
        <dbReference type="SAM" id="SignalP"/>
    </source>
</evidence>
<protein>
    <submittedName>
        <fullName evidence="2">NdWFamide</fullName>
    </submittedName>
</protein>
<evidence type="ECO:0000313" key="2">
    <source>
        <dbReference type="EMBL" id="AXN93506.1"/>
    </source>
</evidence>
<dbReference type="AlphaFoldDB" id="A0A346GAV3"/>